<dbReference type="Proteomes" id="UP000279911">
    <property type="component" value="Unassembled WGS sequence"/>
</dbReference>
<organism evidence="1 2">
    <name type="scientific">Mesobacillus subterraneus</name>
    <dbReference type="NCBI Taxonomy" id="285983"/>
    <lineage>
        <taxon>Bacteria</taxon>
        <taxon>Bacillati</taxon>
        <taxon>Bacillota</taxon>
        <taxon>Bacilli</taxon>
        <taxon>Bacillales</taxon>
        <taxon>Bacillaceae</taxon>
        <taxon>Mesobacillus</taxon>
    </lineage>
</organism>
<comment type="caution">
    <text evidence="1">The sequence shown here is derived from an EMBL/GenBank/DDBJ whole genome shotgun (WGS) entry which is preliminary data.</text>
</comment>
<dbReference type="RefSeq" id="WP_125478796.1">
    <property type="nucleotide sequence ID" value="NZ_RSFW01000006.1"/>
</dbReference>
<evidence type="ECO:0000313" key="2">
    <source>
        <dbReference type="Proteomes" id="UP000279911"/>
    </source>
</evidence>
<dbReference type="AlphaFoldDB" id="A0A427TWQ0"/>
<dbReference type="EMBL" id="RSFW01000006">
    <property type="protein sequence ID" value="RSD28834.1"/>
    <property type="molecule type" value="Genomic_DNA"/>
</dbReference>
<proteinExistence type="predicted"/>
<name>A0A427TWQ0_9BACI</name>
<dbReference type="OrthoDB" id="2376332at2"/>
<gene>
    <name evidence="1" type="ORF">EJA10_04490</name>
</gene>
<reference evidence="2" key="1">
    <citation type="submission" date="2018-12" db="EMBL/GenBank/DDBJ databases">
        <title>Bacillus chawlae sp. nov., Bacillus glennii sp. nov., and Bacillus saganii sp. nov. Isolated from the Vehicle Assembly Building at Kennedy Space Center where the Viking Spacecraft were Assembled.</title>
        <authorList>
            <person name="Seuylemezian A."/>
            <person name="Vaishampayan P."/>
        </authorList>
    </citation>
    <scope>NUCLEOTIDE SEQUENCE [LARGE SCALE GENOMIC DNA]</scope>
    <source>
        <strain evidence="2">DSM 13966</strain>
    </source>
</reference>
<evidence type="ECO:0000313" key="1">
    <source>
        <dbReference type="EMBL" id="RSD28834.1"/>
    </source>
</evidence>
<sequence length="102" mass="12710">MYVKVYSYHIKPGMEREYLQIQEEAEQIYARYIDKQTLHLKSKYNQTKWMEIHMYESEELYKDRIQLIDQQSDIQELYKRFLTVVNTDDCLSEEEYELIIRR</sequence>
<protein>
    <recommendedName>
        <fullName evidence="3">ABM domain-containing protein</fullName>
    </recommendedName>
</protein>
<evidence type="ECO:0008006" key="3">
    <source>
        <dbReference type="Google" id="ProtNLM"/>
    </source>
</evidence>
<accession>A0A427TWQ0</accession>